<evidence type="ECO:0000256" key="2">
    <source>
        <dbReference type="ARBA" id="ARBA00022801"/>
    </source>
</evidence>
<dbReference type="Proteomes" id="UP000698222">
    <property type="component" value="Unassembled WGS sequence"/>
</dbReference>
<evidence type="ECO:0000313" key="3">
    <source>
        <dbReference type="EMBL" id="MBP2407555.1"/>
    </source>
</evidence>
<dbReference type="PANTHER" id="PTHR16222:SF24">
    <property type="entry name" value="ADP-RIBOSYLHYDROLASE ARH3"/>
    <property type="match status" value="1"/>
</dbReference>
<dbReference type="InterPro" id="IPR050792">
    <property type="entry name" value="ADP-ribosylglycohydrolase"/>
</dbReference>
<dbReference type="Gene3D" id="1.10.4080.10">
    <property type="entry name" value="ADP-ribosylation/Crystallin J1"/>
    <property type="match status" value="1"/>
</dbReference>
<gene>
    <name evidence="3" type="ORF">JOF44_000458</name>
</gene>
<comment type="similarity">
    <text evidence="1">Belongs to the ADP-ribosylglycohydrolase family.</text>
</comment>
<evidence type="ECO:0000256" key="1">
    <source>
        <dbReference type="ARBA" id="ARBA00010702"/>
    </source>
</evidence>
<comment type="caution">
    <text evidence="3">The sequence shown here is derived from an EMBL/GenBank/DDBJ whole genome shotgun (WGS) entry which is preliminary data.</text>
</comment>
<dbReference type="InterPro" id="IPR036705">
    <property type="entry name" value="Ribosyl_crysJ1_sf"/>
</dbReference>
<keyword evidence="4" id="KW-1185">Reference proteome</keyword>
<reference evidence="3 4" key="1">
    <citation type="submission" date="2021-03" db="EMBL/GenBank/DDBJ databases">
        <title>Sequencing the genomes of 1000 actinobacteria strains.</title>
        <authorList>
            <person name="Klenk H.-P."/>
        </authorList>
    </citation>
    <scope>NUCLEOTIDE SEQUENCE [LARGE SCALE GENOMIC DNA]</scope>
    <source>
        <strain evidence="3 4">DSM 14564</strain>
    </source>
</reference>
<proteinExistence type="inferred from homology"/>
<name>A0ABS4YGB6_9MICO</name>
<dbReference type="InterPro" id="IPR005502">
    <property type="entry name" value="Ribosyl_crysJ1"/>
</dbReference>
<dbReference type="Pfam" id="PF03747">
    <property type="entry name" value="ADP_ribosyl_GH"/>
    <property type="match status" value="1"/>
</dbReference>
<dbReference type="RefSeq" id="WP_209886887.1">
    <property type="nucleotide sequence ID" value="NZ_BAAAJV010000011.1"/>
</dbReference>
<protein>
    <submittedName>
        <fullName evidence="3">ADP-ribosylglycohydrolase</fullName>
    </submittedName>
</protein>
<dbReference type="EMBL" id="JAGIOC010000001">
    <property type="protein sequence ID" value="MBP2407555.1"/>
    <property type="molecule type" value="Genomic_DNA"/>
</dbReference>
<accession>A0ABS4YGB6</accession>
<dbReference type="PANTHER" id="PTHR16222">
    <property type="entry name" value="ADP-RIBOSYLGLYCOHYDROLASE"/>
    <property type="match status" value="1"/>
</dbReference>
<dbReference type="SUPFAM" id="SSF101478">
    <property type="entry name" value="ADP-ribosylglycohydrolase"/>
    <property type="match status" value="1"/>
</dbReference>
<evidence type="ECO:0000313" key="4">
    <source>
        <dbReference type="Proteomes" id="UP000698222"/>
    </source>
</evidence>
<keyword evidence="2" id="KW-0378">Hydrolase</keyword>
<sequence>MSTTSHDRAHGALLGLALGDALGMPTQSLSRTSIRERYNRINGLVDAAPDQPIAPSMPAGSITDDTEQAIILAHLLIEGGGHVDPLALANALLDWERSMIRRGSLDLLGPSTRLALRNLQDGIPPDETGSTGTTNGAAMRIAPVGIAYRPGAALEDAVVESGRVTHNTGLGIAGASAVATAVSSGIEGLSPHEAVDRAISAARRGAARGHWVAGASIAERTAAFRDSIRSLADDAFDAFLYDVVGSSVQSQESVVCALLIADHDASDPWRALTRAASLGGDTDTIAAMTGAILGACHGTAAFPANATQKVESISGLSLHPITDQLLTLRDEVDHLD</sequence>
<organism evidence="3 4">
    <name type="scientific">Brachybacterium fresconis</name>
    <dbReference type="NCBI Taxonomy" id="173363"/>
    <lineage>
        <taxon>Bacteria</taxon>
        <taxon>Bacillati</taxon>
        <taxon>Actinomycetota</taxon>
        <taxon>Actinomycetes</taxon>
        <taxon>Micrococcales</taxon>
        <taxon>Dermabacteraceae</taxon>
        <taxon>Brachybacterium</taxon>
    </lineage>
</organism>